<dbReference type="GO" id="GO:0003677">
    <property type="term" value="F:DNA binding"/>
    <property type="evidence" value="ECO:0007669"/>
    <property type="project" value="UniProtKB-KW"/>
</dbReference>
<evidence type="ECO:0000256" key="1">
    <source>
        <dbReference type="ARBA" id="ARBA00009437"/>
    </source>
</evidence>
<dbReference type="InterPro" id="IPR036390">
    <property type="entry name" value="WH_DNA-bd_sf"/>
</dbReference>
<keyword evidence="3" id="KW-0238">DNA-binding</keyword>
<evidence type="ECO:0000259" key="5">
    <source>
        <dbReference type="PROSITE" id="PS50931"/>
    </source>
</evidence>
<comment type="caution">
    <text evidence="6">The sequence shown here is derived from an EMBL/GenBank/DDBJ whole genome shotgun (WGS) entry which is preliminary data.</text>
</comment>
<evidence type="ECO:0000313" key="7">
    <source>
        <dbReference type="Proteomes" id="UP000037982"/>
    </source>
</evidence>
<dbReference type="Pfam" id="PF00126">
    <property type="entry name" value="HTH_1"/>
    <property type="match status" value="1"/>
</dbReference>
<dbReference type="GO" id="GO:0003700">
    <property type="term" value="F:DNA-binding transcription factor activity"/>
    <property type="evidence" value="ECO:0007669"/>
    <property type="project" value="InterPro"/>
</dbReference>
<dbReference type="Proteomes" id="UP000037982">
    <property type="component" value="Unassembled WGS sequence"/>
</dbReference>
<evidence type="ECO:0000256" key="3">
    <source>
        <dbReference type="ARBA" id="ARBA00023125"/>
    </source>
</evidence>
<gene>
    <name evidence="6" type="ORF">ADL29_10680</name>
</gene>
<dbReference type="SUPFAM" id="SSF53850">
    <property type="entry name" value="Periplasmic binding protein-like II"/>
    <property type="match status" value="1"/>
</dbReference>
<dbReference type="EMBL" id="LGKG01000079">
    <property type="protein sequence ID" value="KPC64651.1"/>
    <property type="molecule type" value="Genomic_DNA"/>
</dbReference>
<proteinExistence type="inferred from homology"/>
<organism evidence="6 7">
    <name type="scientific">Streptomyces chattanoogensis</name>
    <dbReference type="NCBI Taxonomy" id="66876"/>
    <lineage>
        <taxon>Bacteria</taxon>
        <taxon>Bacillati</taxon>
        <taxon>Actinomycetota</taxon>
        <taxon>Actinomycetes</taxon>
        <taxon>Kitasatosporales</taxon>
        <taxon>Streptomycetaceae</taxon>
        <taxon>Streptomyces</taxon>
    </lineage>
</organism>
<reference evidence="7" key="1">
    <citation type="submission" date="2015-07" db="EMBL/GenBank/DDBJ databases">
        <authorList>
            <person name="Ju K.-S."/>
            <person name="Doroghazi J.R."/>
            <person name="Metcalf W.W."/>
        </authorList>
    </citation>
    <scope>NUCLEOTIDE SEQUENCE [LARGE SCALE GENOMIC DNA]</scope>
    <source>
        <strain evidence="7">NRRL ISP-5002</strain>
    </source>
</reference>
<dbReference type="AlphaFoldDB" id="A0A0N0H1M9"/>
<feature type="domain" description="HTH lysR-type" evidence="5">
    <location>
        <begin position="2"/>
        <end position="59"/>
    </location>
</feature>
<dbReference type="Gene3D" id="1.10.10.10">
    <property type="entry name" value="Winged helix-like DNA-binding domain superfamily/Winged helix DNA-binding domain"/>
    <property type="match status" value="1"/>
</dbReference>
<dbReference type="InterPro" id="IPR036388">
    <property type="entry name" value="WH-like_DNA-bd_sf"/>
</dbReference>
<dbReference type="RefSeq" id="WP_053923427.1">
    <property type="nucleotide sequence ID" value="NZ_LGKG01000079.1"/>
</dbReference>
<dbReference type="PANTHER" id="PTHR30346">
    <property type="entry name" value="TRANSCRIPTIONAL DUAL REGULATOR HCAR-RELATED"/>
    <property type="match status" value="1"/>
</dbReference>
<protein>
    <submittedName>
        <fullName evidence="6">Transcriptional regulator</fullName>
    </submittedName>
</protein>
<dbReference type="GO" id="GO:0032993">
    <property type="term" value="C:protein-DNA complex"/>
    <property type="evidence" value="ECO:0007669"/>
    <property type="project" value="TreeGrafter"/>
</dbReference>
<dbReference type="PROSITE" id="PS50931">
    <property type="entry name" value="HTH_LYSR"/>
    <property type="match status" value="1"/>
</dbReference>
<dbReference type="PANTHER" id="PTHR30346:SF29">
    <property type="entry name" value="LYSR SUBSTRATE-BINDING"/>
    <property type="match status" value="1"/>
</dbReference>
<evidence type="ECO:0000313" key="6">
    <source>
        <dbReference type="EMBL" id="KPC64651.1"/>
    </source>
</evidence>
<dbReference type="Gene3D" id="3.40.190.290">
    <property type="match status" value="1"/>
</dbReference>
<dbReference type="Pfam" id="PF03466">
    <property type="entry name" value="LysR_substrate"/>
    <property type="match status" value="1"/>
</dbReference>
<dbReference type="InterPro" id="IPR000847">
    <property type="entry name" value="LysR_HTH_N"/>
</dbReference>
<dbReference type="PATRIC" id="fig|66876.3.peg.2323"/>
<accession>A0A0N0H1M9</accession>
<keyword evidence="4" id="KW-0804">Transcription</keyword>
<name>A0A0N0H1M9_9ACTN</name>
<dbReference type="InterPro" id="IPR005119">
    <property type="entry name" value="LysR_subst-bd"/>
</dbReference>
<comment type="similarity">
    <text evidence="1">Belongs to the LysR transcriptional regulatory family.</text>
</comment>
<keyword evidence="7" id="KW-1185">Reference proteome</keyword>
<evidence type="ECO:0000256" key="2">
    <source>
        <dbReference type="ARBA" id="ARBA00023015"/>
    </source>
</evidence>
<evidence type="ECO:0000256" key="4">
    <source>
        <dbReference type="ARBA" id="ARBA00023163"/>
    </source>
</evidence>
<keyword evidence="2" id="KW-0805">Transcription regulation</keyword>
<dbReference type="SUPFAM" id="SSF46785">
    <property type="entry name" value="Winged helix' DNA-binding domain"/>
    <property type="match status" value="1"/>
</dbReference>
<sequence length="320" mass="33821">MLDLRRLEILRRFAALGTITATADELGYSPSAISQQLATLEREAGIALIERTAQRASLTDAGRELAEHAAHILAAAETAHSRMRARAGTISGRVTISCIPALAPALAPHLATLQRLHPELSVVAHETGSTAAAAAVLDRRYDLAVIDDWSEHRPVEDAGLSVHRLRREDIVLALPTDHPLAEQSGPVTAARLRETVHHQTWLCAPVGQLSRAAGDQRLAAVNASPVRRWEFAGLHVLALLVATGAGVALLPAGIAHGQAGVTGVRLAPRMQRTILALTRPTTHEDPAIAACLHVIREALSSQQSTANYSAVKPAPGSAAS</sequence>